<evidence type="ECO:0000259" key="1">
    <source>
        <dbReference type="Pfam" id="PF13304"/>
    </source>
</evidence>
<dbReference type="Pfam" id="PF13304">
    <property type="entry name" value="AAA_21"/>
    <property type="match status" value="1"/>
</dbReference>
<dbReference type="Proteomes" id="UP001319045">
    <property type="component" value="Chromosome"/>
</dbReference>
<protein>
    <submittedName>
        <fullName evidence="2">ABC transporter ATP-binding protein</fullName>
    </submittedName>
</protein>
<dbReference type="SUPFAM" id="SSF52540">
    <property type="entry name" value="P-loop containing nucleoside triphosphate hydrolases"/>
    <property type="match status" value="1"/>
</dbReference>
<name>A0ABM7NZB1_9BACT</name>
<dbReference type="Gene3D" id="3.40.50.300">
    <property type="entry name" value="P-loop containing nucleotide triphosphate hydrolases"/>
    <property type="match status" value="1"/>
</dbReference>
<gene>
    <name evidence="2" type="ORF">prwr041_16470</name>
</gene>
<sequence>MKIKELMIEGLFDEYDFHWKLNANTTHDVNILAGRNGSFKSTILDIIYTYIKETQSINKFKDISSLSISFTESYKYTYLRKNEEFNITSGASVTGENTISIPVHDYLATKDHIKIKNDDFRDLVLIDKIATFDRMANGNLLDLKLDKLVSGYGHYLYNLSVEITKTIQKENKIDFNRLNEINKAKDLFVKIINDSFAHSGKKINEKSNELEFITSKEKKIGVKQLSSGEKQYLIIMLTVLLEVNKEYILLMDEPEISLNIEWQETLLENIEKLNPNCQIIMTTHSPGILLNGWGQMVTEMDKITICK</sequence>
<dbReference type="InterPro" id="IPR003959">
    <property type="entry name" value="ATPase_AAA_core"/>
</dbReference>
<organism evidence="2 3">
    <name type="scientific">Prevotella herbatica</name>
    <dbReference type="NCBI Taxonomy" id="2801997"/>
    <lineage>
        <taxon>Bacteria</taxon>
        <taxon>Pseudomonadati</taxon>
        <taxon>Bacteroidota</taxon>
        <taxon>Bacteroidia</taxon>
        <taxon>Bacteroidales</taxon>
        <taxon>Prevotellaceae</taxon>
        <taxon>Prevotella</taxon>
    </lineage>
</organism>
<accession>A0ABM7NZB1</accession>
<dbReference type="InterPro" id="IPR051396">
    <property type="entry name" value="Bact_Antivir_Def_Nuclease"/>
</dbReference>
<dbReference type="PANTHER" id="PTHR43581">
    <property type="entry name" value="ATP/GTP PHOSPHATASE"/>
    <property type="match status" value="1"/>
</dbReference>
<evidence type="ECO:0000313" key="2">
    <source>
        <dbReference type="EMBL" id="BCS85754.1"/>
    </source>
</evidence>
<keyword evidence="2" id="KW-0547">Nucleotide-binding</keyword>
<keyword evidence="3" id="KW-1185">Reference proteome</keyword>
<dbReference type="GO" id="GO:0005524">
    <property type="term" value="F:ATP binding"/>
    <property type="evidence" value="ECO:0007669"/>
    <property type="project" value="UniProtKB-KW"/>
</dbReference>
<dbReference type="CDD" id="cd00267">
    <property type="entry name" value="ABC_ATPase"/>
    <property type="match status" value="1"/>
</dbReference>
<dbReference type="EMBL" id="AP024484">
    <property type="protein sequence ID" value="BCS85754.1"/>
    <property type="molecule type" value="Genomic_DNA"/>
</dbReference>
<feature type="domain" description="ATPase AAA-type core" evidence="1">
    <location>
        <begin position="29"/>
        <end position="289"/>
    </location>
</feature>
<evidence type="ECO:0000313" key="3">
    <source>
        <dbReference type="Proteomes" id="UP001319045"/>
    </source>
</evidence>
<proteinExistence type="predicted"/>
<dbReference type="RefSeq" id="WP_207153383.1">
    <property type="nucleotide sequence ID" value="NZ_AP024484.1"/>
</dbReference>
<reference evidence="2 3" key="1">
    <citation type="journal article" date="2022" name="Int. J. Syst. Evol. Microbiol.">
        <title>Prevotella herbatica sp. nov., a plant polysaccharide-decomposing anaerobic bacterium isolated from a methanogenic reactor.</title>
        <authorList>
            <person name="Uek A."/>
            <person name="Tonouchi A."/>
            <person name="Kaku N."/>
            <person name="Ueki K."/>
        </authorList>
    </citation>
    <scope>NUCLEOTIDE SEQUENCE [LARGE SCALE GENOMIC DNA]</scope>
    <source>
        <strain evidence="2 3">WR041</strain>
    </source>
</reference>
<keyword evidence="2" id="KW-0067">ATP-binding</keyword>
<dbReference type="PANTHER" id="PTHR43581:SF2">
    <property type="entry name" value="EXCINUCLEASE ATPASE SUBUNIT"/>
    <property type="match status" value="1"/>
</dbReference>
<dbReference type="InterPro" id="IPR027417">
    <property type="entry name" value="P-loop_NTPase"/>
</dbReference>